<dbReference type="InterPro" id="IPR002563">
    <property type="entry name" value="Flavin_Rdtase-like_dom"/>
</dbReference>
<name>A0A7I7XIC1_9MYCO</name>
<dbReference type="SUPFAM" id="SSF50475">
    <property type="entry name" value="FMN-binding split barrel"/>
    <property type="match status" value="1"/>
</dbReference>
<reference evidence="5 6" key="1">
    <citation type="journal article" date="2019" name="Emerg. Microbes Infect.">
        <title>Comprehensive subspecies identification of 175 nontuberculous mycobacteria species based on 7547 genomic profiles.</title>
        <authorList>
            <person name="Matsumoto Y."/>
            <person name="Kinjo T."/>
            <person name="Motooka D."/>
            <person name="Nabeya D."/>
            <person name="Jung N."/>
            <person name="Uechi K."/>
            <person name="Horii T."/>
            <person name="Iida T."/>
            <person name="Fujita J."/>
            <person name="Nakamura S."/>
        </authorList>
    </citation>
    <scope>NUCLEOTIDE SEQUENCE [LARGE SCALE GENOMIC DNA]</scope>
    <source>
        <strain evidence="5 6">JCM 13574</strain>
    </source>
</reference>
<dbReference type="KEGG" id="mmag:MMAD_31880"/>
<gene>
    <name evidence="5" type="ORF">MMAD_31880</name>
</gene>
<dbReference type="SMART" id="SM00903">
    <property type="entry name" value="Flavin_Reduct"/>
    <property type="match status" value="1"/>
</dbReference>
<dbReference type="Pfam" id="PF01613">
    <property type="entry name" value="Flavin_Reduct"/>
    <property type="match status" value="1"/>
</dbReference>
<comment type="similarity">
    <text evidence="1">Belongs to the non-flavoprotein flavin reductase family.</text>
</comment>
<protein>
    <submittedName>
        <fullName evidence="5">FMN reductase</fullName>
    </submittedName>
</protein>
<sequence>MVEYVTQPSSPYADDADPFQDAEHSSADELRNLMRFFFTGVAVITVTDDDGSLRGMTCTSLTSVTLEPPTLLACLRSSSSTLQAILTGTRFAVNVLHNRAAQTAALFGSSASRRVADDAARPSPKLGQPWLHEDSAAMAECRLLSTSVVGTHTVVFGHVTSVEIGDVASPLVYGQRRYHRLLER</sequence>
<proteinExistence type="inferred from homology"/>
<dbReference type="EMBL" id="AP022610">
    <property type="protein sequence ID" value="BBZ28893.1"/>
    <property type="molecule type" value="Genomic_DNA"/>
</dbReference>
<dbReference type="AlphaFoldDB" id="A0A7I7XIC1"/>
<evidence type="ECO:0000256" key="2">
    <source>
        <dbReference type="ARBA" id="ARBA00023002"/>
    </source>
</evidence>
<feature type="domain" description="Flavin reductase like" evidence="4">
    <location>
        <begin position="34"/>
        <end position="180"/>
    </location>
</feature>
<dbReference type="GO" id="GO:0042602">
    <property type="term" value="F:riboflavin reductase (NADPH) activity"/>
    <property type="evidence" value="ECO:0007669"/>
    <property type="project" value="TreeGrafter"/>
</dbReference>
<accession>A0A7I7XIC1</accession>
<dbReference type="Proteomes" id="UP000466517">
    <property type="component" value="Chromosome"/>
</dbReference>
<dbReference type="GO" id="GO:0010181">
    <property type="term" value="F:FMN binding"/>
    <property type="evidence" value="ECO:0007669"/>
    <property type="project" value="InterPro"/>
</dbReference>
<dbReference type="InterPro" id="IPR050268">
    <property type="entry name" value="NADH-dep_flavin_reductase"/>
</dbReference>
<keyword evidence="2" id="KW-0560">Oxidoreductase</keyword>
<evidence type="ECO:0000313" key="6">
    <source>
        <dbReference type="Proteomes" id="UP000466517"/>
    </source>
</evidence>
<evidence type="ECO:0000313" key="5">
    <source>
        <dbReference type="EMBL" id="BBZ28893.1"/>
    </source>
</evidence>
<dbReference type="InterPro" id="IPR012349">
    <property type="entry name" value="Split_barrel_FMN-bd"/>
</dbReference>
<evidence type="ECO:0000259" key="4">
    <source>
        <dbReference type="SMART" id="SM00903"/>
    </source>
</evidence>
<dbReference type="PANTHER" id="PTHR30466">
    <property type="entry name" value="FLAVIN REDUCTASE"/>
    <property type="match status" value="1"/>
</dbReference>
<dbReference type="PANTHER" id="PTHR30466:SF1">
    <property type="entry name" value="FMN REDUCTASE (NADH) RUTF"/>
    <property type="match status" value="1"/>
</dbReference>
<evidence type="ECO:0000256" key="1">
    <source>
        <dbReference type="ARBA" id="ARBA00008898"/>
    </source>
</evidence>
<dbReference type="Gene3D" id="2.30.110.10">
    <property type="entry name" value="Electron Transport, Fmn-binding Protein, Chain A"/>
    <property type="match status" value="1"/>
</dbReference>
<evidence type="ECO:0000256" key="3">
    <source>
        <dbReference type="SAM" id="MobiDB-lite"/>
    </source>
</evidence>
<keyword evidence="6" id="KW-1185">Reference proteome</keyword>
<organism evidence="5 6">
    <name type="scientific">Mycolicibacterium madagascariense</name>
    <dbReference type="NCBI Taxonomy" id="212765"/>
    <lineage>
        <taxon>Bacteria</taxon>
        <taxon>Bacillati</taxon>
        <taxon>Actinomycetota</taxon>
        <taxon>Actinomycetes</taxon>
        <taxon>Mycobacteriales</taxon>
        <taxon>Mycobacteriaceae</taxon>
        <taxon>Mycolicibacterium</taxon>
    </lineage>
</organism>
<feature type="region of interest" description="Disordered" evidence="3">
    <location>
        <begin position="1"/>
        <end position="20"/>
    </location>
</feature>
<feature type="compositionally biased region" description="Polar residues" evidence="3">
    <location>
        <begin position="1"/>
        <end position="10"/>
    </location>
</feature>